<feature type="region of interest" description="Disordered" evidence="3">
    <location>
        <begin position="1"/>
        <end position="35"/>
    </location>
</feature>
<feature type="transmembrane region" description="Helical" evidence="4">
    <location>
        <begin position="168"/>
        <end position="190"/>
    </location>
</feature>
<feature type="transmembrane region" description="Helical" evidence="4">
    <location>
        <begin position="336"/>
        <end position="362"/>
    </location>
</feature>
<feature type="transmembrane region" description="Helical" evidence="4">
    <location>
        <begin position="110"/>
        <end position="128"/>
    </location>
</feature>
<reference evidence="5 6" key="1">
    <citation type="submission" date="2015-06" db="EMBL/GenBank/DDBJ databases">
        <title>Draft genome of the ant-associated black yeast Phialophora attae CBS 131958.</title>
        <authorList>
            <person name="Moreno L.F."/>
            <person name="Stielow B.J."/>
            <person name="de Hoog S."/>
            <person name="Vicente V.A."/>
            <person name="Weiss V.A."/>
            <person name="de Vries M."/>
            <person name="Cruz L.M."/>
            <person name="Souza E.M."/>
        </authorList>
    </citation>
    <scope>NUCLEOTIDE SEQUENCE [LARGE SCALE GENOMIC DNA]</scope>
    <source>
        <strain evidence="5 6">CBS 131958</strain>
    </source>
</reference>
<keyword evidence="6" id="KW-1185">Reference proteome</keyword>
<dbReference type="GeneID" id="28732083"/>
<feature type="transmembrane region" description="Helical" evidence="4">
    <location>
        <begin position="44"/>
        <end position="68"/>
    </location>
</feature>
<feature type="transmembrane region" description="Helical" evidence="4">
    <location>
        <begin position="312"/>
        <end position="330"/>
    </location>
</feature>
<dbReference type="GO" id="GO:0022857">
    <property type="term" value="F:transmembrane transporter activity"/>
    <property type="evidence" value="ECO:0007669"/>
    <property type="project" value="InterPro"/>
</dbReference>
<keyword evidence="4" id="KW-1133">Transmembrane helix</keyword>
<protein>
    <submittedName>
        <fullName evidence="5">Putative transporter MCH4</fullName>
    </submittedName>
</protein>
<dbReference type="Proteomes" id="UP000038010">
    <property type="component" value="Unassembled WGS sequence"/>
</dbReference>
<evidence type="ECO:0000313" key="6">
    <source>
        <dbReference type="Proteomes" id="UP000038010"/>
    </source>
</evidence>
<dbReference type="InterPro" id="IPR011701">
    <property type="entry name" value="MFS"/>
</dbReference>
<feature type="transmembrane region" description="Helical" evidence="4">
    <location>
        <begin position="374"/>
        <end position="395"/>
    </location>
</feature>
<name>A0A0N1H930_9EURO</name>
<dbReference type="AlphaFoldDB" id="A0A0N1H930"/>
<accession>A0A0N1H930</accession>
<feature type="transmembrane region" description="Helical" evidence="4">
    <location>
        <begin position="202"/>
        <end position="222"/>
    </location>
</feature>
<dbReference type="InterPro" id="IPR050327">
    <property type="entry name" value="Proton-linked_MCT"/>
</dbReference>
<keyword evidence="4" id="KW-0472">Membrane</keyword>
<dbReference type="RefSeq" id="XP_017999958.1">
    <property type="nucleotide sequence ID" value="XM_018140203.1"/>
</dbReference>
<keyword evidence="4" id="KW-0812">Transmembrane</keyword>
<evidence type="ECO:0000256" key="3">
    <source>
        <dbReference type="SAM" id="MobiDB-lite"/>
    </source>
</evidence>
<organism evidence="5 6">
    <name type="scientific">Cyphellophora attinorum</name>
    <dbReference type="NCBI Taxonomy" id="1664694"/>
    <lineage>
        <taxon>Eukaryota</taxon>
        <taxon>Fungi</taxon>
        <taxon>Dikarya</taxon>
        <taxon>Ascomycota</taxon>
        <taxon>Pezizomycotina</taxon>
        <taxon>Eurotiomycetes</taxon>
        <taxon>Chaetothyriomycetidae</taxon>
        <taxon>Chaetothyriales</taxon>
        <taxon>Cyphellophoraceae</taxon>
        <taxon>Cyphellophora</taxon>
    </lineage>
</organism>
<dbReference type="InterPro" id="IPR036259">
    <property type="entry name" value="MFS_trans_sf"/>
</dbReference>
<comment type="similarity">
    <text evidence="2">Belongs to the major facilitator superfamily. Monocarboxylate porter (TC 2.A.1.13) family.</text>
</comment>
<sequence>MPDLSKETELQHQPVATEDEKSIPAEAGPTELSSTQKRWRPWQAVGACLIYFNSWGLTMSLGVYQAFYTTTLIPHESQARIGWISAMAFAMSFFGAVIAGPLVDAGHLKPVLTAGVVLTCFGLMMTSLCQHEYYQLLLAQGVVMGFGCGLLLLPSMSIPVVWFPTPKGMAIVFTLTGVATSIGGIIYSAMFHYIEHDSGWRWAVRATGFVSLGTSTAGAMMLQYKEAPAQRRKFFNLSMWNEPGFKGVLLAAFFAWGWAFTPINWLEGYYLHEQRIRHSDVQFWLVPIAFAGGIPGRIVLNGLAVKFGGFNTWALTVAACGILNFCWMAVHTQAAVIAFAFFYGFVVLGFSAVTTLAIMSLAPDRIDVGTRLSMAMLAAGLGLLAGFPLAGQILWSTESFTGMQAFTGAIMLLTFAIAMCVRHVHAGFTLKVI</sequence>
<evidence type="ECO:0000256" key="2">
    <source>
        <dbReference type="ARBA" id="ARBA00006727"/>
    </source>
</evidence>
<feature type="transmembrane region" description="Helical" evidence="4">
    <location>
        <begin position="401"/>
        <end position="421"/>
    </location>
</feature>
<feature type="transmembrane region" description="Helical" evidence="4">
    <location>
        <begin position="134"/>
        <end position="156"/>
    </location>
</feature>
<comment type="caution">
    <text evidence="5">The sequence shown here is derived from an EMBL/GenBank/DDBJ whole genome shotgun (WGS) entry which is preliminary data.</text>
</comment>
<gene>
    <name evidence="5" type="ORF">AB675_11364</name>
</gene>
<dbReference type="GO" id="GO:0016020">
    <property type="term" value="C:membrane"/>
    <property type="evidence" value="ECO:0007669"/>
    <property type="project" value="UniProtKB-SubCell"/>
</dbReference>
<dbReference type="OrthoDB" id="5667at2759"/>
<dbReference type="VEuPathDB" id="FungiDB:AB675_11364"/>
<feature type="transmembrane region" description="Helical" evidence="4">
    <location>
        <begin position="281"/>
        <end position="300"/>
    </location>
</feature>
<feature type="transmembrane region" description="Helical" evidence="4">
    <location>
        <begin position="80"/>
        <end position="103"/>
    </location>
</feature>
<evidence type="ECO:0000313" key="5">
    <source>
        <dbReference type="EMBL" id="KPI39995.1"/>
    </source>
</evidence>
<dbReference type="Pfam" id="PF07690">
    <property type="entry name" value="MFS_1"/>
    <property type="match status" value="1"/>
</dbReference>
<dbReference type="SUPFAM" id="SSF103473">
    <property type="entry name" value="MFS general substrate transporter"/>
    <property type="match status" value="1"/>
</dbReference>
<comment type="subcellular location">
    <subcellularLocation>
        <location evidence="1">Membrane</location>
        <topology evidence="1">Multi-pass membrane protein</topology>
    </subcellularLocation>
</comment>
<evidence type="ECO:0000256" key="1">
    <source>
        <dbReference type="ARBA" id="ARBA00004141"/>
    </source>
</evidence>
<evidence type="ECO:0000256" key="4">
    <source>
        <dbReference type="SAM" id="Phobius"/>
    </source>
</evidence>
<dbReference type="EMBL" id="LFJN01000013">
    <property type="protein sequence ID" value="KPI39995.1"/>
    <property type="molecule type" value="Genomic_DNA"/>
</dbReference>
<dbReference type="PANTHER" id="PTHR11360:SF234">
    <property type="entry name" value="MFS-TYPE TRANSPORTER DBAD-RELATED"/>
    <property type="match status" value="1"/>
</dbReference>
<dbReference type="PANTHER" id="PTHR11360">
    <property type="entry name" value="MONOCARBOXYLATE TRANSPORTER"/>
    <property type="match status" value="1"/>
</dbReference>
<dbReference type="Gene3D" id="1.20.1250.20">
    <property type="entry name" value="MFS general substrate transporter like domains"/>
    <property type="match status" value="1"/>
</dbReference>
<proteinExistence type="inferred from homology"/>
<feature type="transmembrane region" description="Helical" evidence="4">
    <location>
        <begin position="243"/>
        <end position="261"/>
    </location>
</feature>
<feature type="compositionally biased region" description="Basic and acidic residues" evidence="3">
    <location>
        <begin position="1"/>
        <end position="10"/>
    </location>
</feature>